<evidence type="ECO:0000313" key="6">
    <source>
        <dbReference type="Proteomes" id="UP000222542"/>
    </source>
</evidence>
<dbReference type="GO" id="GO:0006355">
    <property type="term" value="P:regulation of DNA-templated transcription"/>
    <property type="evidence" value="ECO:0007669"/>
    <property type="project" value="UniProtKB-ARBA"/>
</dbReference>
<evidence type="ECO:0000256" key="2">
    <source>
        <dbReference type="ARBA" id="ARBA00023125"/>
    </source>
</evidence>
<dbReference type="InterPro" id="IPR009057">
    <property type="entry name" value="Homeodomain-like_sf"/>
</dbReference>
<dbReference type="PANTHER" id="PTHR44191">
    <property type="entry name" value="TRANSCRIPTION FACTOR KUA1"/>
    <property type="match status" value="1"/>
</dbReference>
<dbReference type="GO" id="GO:0000976">
    <property type="term" value="F:transcription cis-regulatory region binding"/>
    <property type="evidence" value="ECO:0007669"/>
    <property type="project" value="UniProtKB-ARBA"/>
</dbReference>
<evidence type="ECO:0000256" key="3">
    <source>
        <dbReference type="ARBA" id="ARBA00023163"/>
    </source>
</evidence>
<dbReference type="EMBL" id="AYRZ02004244">
    <property type="protein sequence ID" value="PHT49326.1"/>
    <property type="molecule type" value="Genomic_DNA"/>
</dbReference>
<dbReference type="InterPro" id="IPR052245">
    <property type="entry name" value="Plant_Stress_Dev_TF"/>
</dbReference>
<dbReference type="NCBIfam" id="TIGR01557">
    <property type="entry name" value="myb_SHAQKYF"/>
    <property type="match status" value="1"/>
</dbReference>
<dbReference type="STRING" id="4072.A0A2G2WVN0"/>
<dbReference type="InterPro" id="IPR001005">
    <property type="entry name" value="SANT/Myb"/>
</dbReference>
<dbReference type="Gene3D" id="1.10.10.60">
    <property type="entry name" value="Homeodomain-like"/>
    <property type="match status" value="1"/>
</dbReference>
<evidence type="ECO:0000256" key="1">
    <source>
        <dbReference type="ARBA" id="ARBA00023015"/>
    </source>
</evidence>
<dbReference type="CDD" id="cd00167">
    <property type="entry name" value="SANT"/>
    <property type="match status" value="1"/>
</dbReference>
<keyword evidence="4" id="KW-0539">Nucleus</keyword>
<dbReference type="GO" id="GO:0010597">
    <property type="term" value="P:green leaf volatile biosynthetic process"/>
    <property type="evidence" value="ECO:0007669"/>
    <property type="project" value="UniProtKB-ARBA"/>
</dbReference>
<dbReference type="SUPFAM" id="SSF46689">
    <property type="entry name" value="Homeodomain-like"/>
    <property type="match status" value="1"/>
</dbReference>
<organism evidence="5 6">
    <name type="scientific">Capsicum annuum</name>
    <name type="common">Capsicum pepper</name>
    <dbReference type="NCBI Taxonomy" id="4072"/>
    <lineage>
        <taxon>Eukaryota</taxon>
        <taxon>Viridiplantae</taxon>
        <taxon>Streptophyta</taxon>
        <taxon>Embryophyta</taxon>
        <taxon>Tracheophyta</taxon>
        <taxon>Spermatophyta</taxon>
        <taxon>Magnoliopsida</taxon>
        <taxon>eudicotyledons</taxon>
        <taxon>Gunneridae</taxon>
        <taxon>Pentapetalae</taxon>
        <taxon>asterids</taxon>
        <taxon>lamiids</taxon>
        <taxon>Solanales</taxon>
        <taxon>Solanaceae</taxon>
        <taxon>Solanoideae</taxon>
        <taxon>Capsiceae</taxon>
        <taxon>Capsicum</taxon>
    </lineage>
</organism>
<sequence length="85" mass="9595">MNFKADNNLLFSLSFYKSFLRGLDIFGRGDWRSISRDCVITRTTTEVASHAQKLFNHINACSKQNRTARLSVLNIISPEAETVGT</sequence>
<keyword evidence="2" id="KW-0238">DNA-binding</keyword>
<protein>
    <recommendedName>
        <fullName evidence="7">HTH myb-type domain-containing protein</fullName>
    </recommendedName>
</protein>
<evidence type="ECO:0008006" key="7">
    <source>
        <dbReference type="Google" id="ProtNLM"/>
    </source>
</evidence>
<keyword evidence="6" id="KW-1185">Reference proteome</keyword>
<dbReference type="Proteomes" id="UP000222542">
    <property type="component" value="Unassembled WGS sequence"/>
</dbReference>
<reference evidence="5 6" key="1">
    <citation type="journal article" date="2014" name="Nat. Genet.">
        <title>Genome sequence of the hot pepper provides insights into the evolution of pungency in Capsicum species.</title>
        <authorList>
            <person name="Kim S."/>
            <person name="Park M."/>
            <person name="Yeom S.I."/>
            <person name="Kim Y.M."/>
            <person name="Lee J.M."/>
            <person name="Lee H.A."/>
            <person name="Seo E."/>
            <person name="Choi J."/>
            <person name="Cheong K."/>
            <person name="Kim K.T."/>
            <person name="Jung K."/>
            <person name="Lee G.W."/>
            <person name="Oh S.K."/>
            <person name="Bae C."/>
            <person name="Kim S.B."/>
            <person name="Lee H.Y."/>
            <person name="Kim S.Y."/>
            <person name="Kim M.S."/>
            <person name="Kang B.C."/>
            <person name="Jo Y.D."/>
            <person name="Yang H.B."/>
            <person name="Jeong H.J."/>
            <person name="Kang W.H."/>
            <person name="Kwon J.K."/>
            <person name="Shin C."/>
            <person name="Lim J.Y."/>
            <person name="Park J.H."/>
            <person name="Huh J.H."/>
            <person name="Kim J.S."/>
            <person name="Kim B.D."/>
            <person name="Cohen O."/>
            <person name="Paran I."/>
            <person name="Suh M.C."/>
            <person name="Lee S.B."/>
            <person name="Kim Y.K."/>
            <person name="Shin Y."/>
            <person name="Noh S.J."/>
            <person name="Park J."/>
            <person name="Seo Y.S."/>
            <person name="Kwon S.Y."/>
            <person name="Kim H.A."/>
            <person name="Park J.M."/>
            <person name="Kim H.J."/>
            <person name="Choi S.B."/>
            <person name="Bosland P.W."/>
            <person name="Reeves G."/>
            <person name="Jo S.H."/>
            <person name="Lee B.W."/>
            <person name="Cho H.T."/>
            <person name="Choi H.S."/>
            <person name="Lee M.S."/>
            <person name="Yu Y."/>
            <person name="Do Choi Y."/>
            <person name="Park B.S."/>
            <person name="van Deynze A."/>
            <person name="Ashrafi H."/>
            <person name="Hill T."/>
            <person name="Kim W.T."/>
            <person name="Pai H.S."/>
            <person name="Ahn H.K."/>
            <person name="Yeam I."/>
            <person name="Giovannoni J.J."/>
            <person name="Rose J.K."/>
            <person name="Sorensen I."/>
            <person name="Lee S.J."/>
            <person name="Kim R.W."/>
            <person name="Choi I.Y."/>
            <person name="Choi B.S."/>
            <person name="Lim J.S."/>
            <person name="Lee Y.H."/>
            <person name="Choi D."/>
        </authorList>
    </citation>
    <scope>NUCLEOTIDE SEQUENCE [LARGE SCALE GENOMIC DNA]</scope>
    <source>
        <strain evidence="6">cv. CM334</strain>
    </source>
</reference>
<dbReference type="PANTHER" id="PTHR44191:SF35">
    <property type="entry name" value="I-BOX BINDING FACTOR"/>
    <property type="match status" value="1"/>
</dbReference>
<keyword evidence="1" id="KW-0805">Transcription regulation</keyword>
<name>A0A2G2WVN0_CAPAN</name>
<comment type="caution">
    <text evidence="5">The sequence shown here is derived from an EMBL/GenBank/DDBJ whole genome shotgun (WGS) entry which is preliminary data.</text>
</comment>
<gene>
    <name evidence="5" type="ORF">T459_35585</name>
</gene>
<evidence type="ECO:0000256" key="4">
    <source>
        <dbReference type="ARBA" id="ARBA00023242"/>
    </source>
</evidence>
<keyword evidence="3" id="KW-0804">Transcription</keyword>
<dbReference type="AlphaFoldDB" id="A0A2G2WVN0"/>
<reference evidence="5 6" key="2">
    <citation type="journal article" date="2017" name="Genome Biol.">
        <title>New reference genome sequences of hot pepper reveal the massive evolution of plant disease-resistance genes by retroduplication.</title>
        <authorList>
            <person name="Kim S."/>
            <person name="Park J."/>
            <person name="Yeom S.I."/>
            <person name="Kim Y.M."/>
            <person name="Seo E."/>
            <person name="Kim K.T."/>
            <person name="Kim M.S."/>
            <person name="Lee J.M."/>
            <person name="Cheong K."/>
            <person name="Shin H.S."/>
            <person name="Kim S.B."/>
            <person name="Han K."/>
            <person name="Lee J."/>
            <person name="Park M."/>
            <person name="Lee H.A."/>
            <person name="Lee H.Y."/>
            <person name="Lee Y."/>
            <person name="Oh S."/>
            <person name="Lee J.H."/>
            <person name="Choi E."/>
            <person name="Choi E."/>
            <person name="Lee S.E."/>
            <person name="Jeon J."/>
            <person name="Kim H."/>
            <person name="Choi G."/>
            <person name="Song H."/>
            <person name="Lee J."/>
            <person name="Lee S.C."/>
            <person name="Kwon J.K."/>
            <person name="Lee H.Y."/>
            <person name="Koo N."/>
            <person name="Hong Y."/>
            <person name="Kim R.W."/>
            <person name="Kang W.H."/>
            <person name="Huh J.H."/>
            <person name="Kang B.C."/>
            <person name="Yang T.J."/>
            <person name="Lee Y.H."/>
            <person name="Bennetzen J.L."/>
            <person name="Choi D."/>
        </authorList>
    </citation>
    <scope>NUCLEOTIDE SEQUENCE [LARGE SCALE GENOMIC DNA]</scope>
    <source>
        <strain evidence="6">cv. CM334</strain>
    </source>
</reference>
<proteinExistence type="predicted"/>
<accession>A0A2G2WVN0</accession>
<dbReference type="InterPro" id="IPR006447">
    <property type="entry name" value="Myb_dom_plants"/>
</dbReference>
<evidence type="ECO:0000313" key="5">
    <source>
        <dbReference type="EMBL" id="PHT49326.1"/>
    </source>
</evidence>
<dbReference type="Gramene" id="PHT49326">
    <property type="protein sequence ID" value="PHT49326"/>
    <property type="gene ID" value="T459_35585"/>
</dbReference>